<evidence type="ECO:0000313" key="11">
    <source>
        <dbReference type="Proteomes" id="UP000294843"/>
    </source>
</evidence>
<evidence type="ECO:0000256" key="6">
    <source>
        <dbReference type="ARBA" id="ARBA00022833"/>
    </source>
</evidence>
<dbReference type="OrthoDB" id="9802676at2"/>
<dbReference type="Gene3D" id="3.40.140.10">
    <property type="entry name" value="Cytidine Deaminase, domain 2"/>
    <property type="match status" value="1"/>
</dbReference>
<evidence type="ECO:0000256" key="2">
    <source>
        <dbReference type="ARBA" id="ARBA00011738"/>
    </source>
</evidence>
<comment type="catalytic activity">
    <reaction evidence="7 8">
        <text>adenosine(34) in tRNA + H2O + H(+) = inosine(34) in tRNA + NH4(+)</text>
        <dbReference type="Rhea" id="RHEA:43168"/>
        <dbReference type="Rhea" id="RHEA-COMP:10373"/>
        <dbReference type="Rhea" id="RHEA-COMP:10374"/>
        <dbReference type="ChEBI" id="CHEBI:15377"/>
        <dbReference type="ChEBI" id="CHEBI:15378"/>
        <dbReference type="ChEBI" id="CHEBI:28938"/>
        <dbReference type="ChEBI" id="CHEBI:74411"/>
        <dbReference type="ChEBI" id="CHEBI:82852"/>
        <dbReference type="EC" id="3.5.4.33"/>
    </reaction>
</comment>
<dbReference type="GO" id="GO:0052717">
    <property type="term" value="F:tRNA-specific adenosine-34 deaminase activity"/>
    <property type="evidence" value="ECO:0007669"/>
    <property type="project" value="UniProtKB-UniRule"/>
</dbReference>
<dbReference type="InterPro" id="IPR016192">
    <property type="entry name" value="APOBEC/CMP_deaminase_Zn-bd"/>
</dbReference>
<comment type="caution">
    <text evidence="10">The sequence shown here is derived from an EMBL/GenBank/DDBJ whole genome shotgun (WGS) entry which is preliminary data.</text>
</comment>
<dbReference type="EC" id="3.5.4.33" evidence="8"/>
<evidence type="ECO:0000256" key="1">
    <source>
        <dbReference type="ARBA" id="ARBA00010669"/>
    </source>
</evidence>
<proteinExistence type="inferred from homology"/>
<dbReference type="PROSITE" id="PS00903">
    <property type="entry name" value="CYT_DCMP_DEAMINASES_1"/>
    <property type="match status" value="1"/>
</dbReference>
<dbReference type="NCBIfam" id="NF008113">
    <property type="entry name" value="PRK10860.1"/>
    <property type="match status" value="1"/>
</dbReference>
<dbReference type="RefSeq" id="WP_133452197.1">
    <property type="nucleotide sequence ID" value="NZ_SCWF01000010.1"/>
</dbReference>
<dbReference type="InterPro" id="IPR058535">
    <property type="entry name" value="MafB19-deam"/>
</dbReference>
<dbReference type="CDD" id="cd01285">
    <property type="entry name" value="nucleoside_deaminase"/>
    <property type="match status" value="1"/>
</dbReference>
<accession>A0A4R6BY79</accession>
<dbReference type="FunFam" id="3.40.140.10:FF:000005">
    <property type="entry name" value="tRNA-specific adenosine deaminase"/>
    <property type="match status" value="1"/>
</dbReference>
<dbReference type="HAMAP" id="MF_00972">
    <property type="entry name" value="tRNA_aden_deaminase"/>
    <property type="match status" value="1"/>
</dbReference>
<comment type="subunit">
    <text evidence="2 8">Homodimer.</text>
</comment>
<feature type="binding site" evidence="8">
    <location>
        <position position="86"/>
    </location>
    <ligand>
        <name>Zn(2+)</name>
        <dbReference type="ChEBI" id="CHEBI:29105"/>
        <note>catalytic</note>
    </ligand>
</feature>
<dbReference type="PANTHER" id="PTHR11079:SF202">
    <property type="entry name" value="TRNA-SPECIFIC ADENOSINE DEAMINASE"/>
    <property type="match status" value="1"/>
</dbReference>
<feature type="domain" description="CMP/dCMP-type deaminase" evidence="9">
    <location>
        <begin position="2"/>
        <end position="111"/>
    </location>
</feature>
<evidence type="ECO:0000259" key="9">
    <source>
        <dbReference type="PROSITE" id="PS51747"/>
    </source>
</evidence>
<gene>
    <name evidence="8" type="primary">tadA</name>
    <name evidence="10" type="ORF">ERX55_08760</name>
</gene>
<organism evidence="10 11">
    <name type="scientific">Macrococcus bovicus</name>
    <dbReference type="NCBI Taxonomy" id="69968"/>
    <lineage>
        <taxon>Bacteria</taxon>
        <taxon>Bacillati</taxon>
        <taxon>Bacillota</taxon>
        <taxon>Bacilli</taxon>
        <taxon>Bacillales</taxon>
        <taxon>Staphylococcaceae</taxon>
        <taxon>Macrococcus</taxon>
    </lineage>
</organism>
<evidence type="ECO:0000256" key="4">
    <source>
        <dbReference type="ARBA" id="ARBA00022723"/>
    </source>
</evidence>
<feature type="binding site" evidence="8">
    <location>
        <position position="53"/>
    </location>
    <ligand>
        <name>Zn(2+)</name>
        <dbReference type="ChEBI" id="CHEBI:29105"/>
        <note>catalytic</note>
    </ligand>
</feature>
<evidence type="ECO:0000256" key="3">
    <source>
        <dbReference type="ARBA" id="ARBA00022694"/>
    </source>
</evidence>
<dbReference type="EMBL" id="SCWF01000010">
    <property type="protein sequence ID" value="TDM13499.1"/>
    <property type="molecule type" value="Genomic_DNA"/>
</dbReference>
<dbReference type="InterPro" id="IPR016193">
    <property type="entry name" value="Cytidine_deaminase-like"/>
</dbReference>
<evidence type="ECO:0000256" key="5">
    <source>
        <dbReference type="ARBA" id="ARBA00022801"/>
    </source>
</evidence>
<feature type="binding site" evidence="8">
    <location>
        <position position="83"/>
    </location>
    <ligand>
        <name>Zn(2+)</name>
        <dbReference type="ChEBI" id="CHEBI:29105"/>
        <note>catalytic</note>
    </ligand>
</feature>
<dbReference type="Pfam" id="PF14437">
    <property type="entry name" value="MafB19-deam"/>
    <property type="match status" value="1"/>
</dbReference>
<dbReference type="SUPFAM" id="SSF53927">
    <property type="entry name" value="Cytidine deaminase-like"/>
    <property type="match status" value="1"/>
</dbReference>
<keyword evidence="3 8" id="KW-0819">tRNA processing</keyword>
<dbReference type="Proteomes" id="UP000294843">
    <property type="component" value="Unassembled WGS sequence"/>
</dbReference>
<dbReference type="InterPro" id="IPR002125">
    <property type="entry name" value="CMP_dCMP_dom"/>
</dbReference>
<reference evidence="10 11" key="1">
    <citation type="submission" date="2019-01" db="EMBL/GenBank/DDBJ databases">
        <title>Draft genome sequences of the type strains of six Macrococcus species.</title>
        <authorList>
            <person name="Mazhar S."/>
            <person name="Altermann E."/>
            <person name="Hill C."/>
            <person name="Mcauliffe O."/>
        </authorList>
    </citation>
    <scope>NUCLEOTIDE SEQUENCE [LARGE SCALE GENOMIC DNA]</scope>
    <source>
        <strain evidence="10 11">ATCC 51825</strain>
    </source>
</reference>
<keyword evidence="11" id="KW-1185">Reference proteome</keyword>
<comment type="similarity">
    <text evidence="1">Belongs to the cytidine and deoxycytidylate deaminase family. ADAT2 subfamily.</text>
</comment>
<evidence type="ECO:0000313" key="10">
    <source>
        <dbReference type="EMBL" id="TDM13499.1"/>
    </source>
</evidence>
<keyword evidence="6 8" id="KW-0862">Zinc</keyword>
<dbReference type="GO" id="GO:0008270">
    <property type="term" value="F:zinc ion binding"/>
    <property type="evidence" value="ECO:0007669"/>
    <property type="project" value="UniProtKB-UniRule"/>
</dbReference>
<protein>
    <recommendedName>
        <fullName evidence="8">tRNA-specific adenosine deaminase</fullName>
        <ecNumber evidence="8">3.5.4.33</ecNumber>
    </recommendedName>
</protein>
<evidence type="ECO:0000256" key="8">
    <source>
        <dbReference type="HAMAP-Rule" id="MF_00972"/>
    </source>
</evidence>
<name>A0A4R6BY79_9STAP</name>
<dbReference type="GO" id="GO:0002100">
    <property type="term" value="P:tRNA wobble adenosine to inosine editing"/>
    <property type="evidence" value="ECO:0007669"/>
    <property type="project" value="UniProtKB-UniRule"/>
</dbReference>
<sequence>MMKHEFFMKQALAEARKAEAIGEVPIGAVVVHQGEVIGRGHNLRETEQNPTYHAEMIAINEAAAHLGSWRLEDCIIYVTLEPCVMCAGAIVMSRIPVVVYGATDPKGGCSGSLMNLLTEQRFNHRATVIKGICQEECSMILTAFFRNIRKNKVARHKGVVKWDMAAKEEEMKE</sequence>
<keyword evidence="4 8" id="KW-0479">Metal-binding</keyword>
<feature type="active site" description="Proton donor" evidence="8">
    <location>
        <position position="55"/>
    </location>
</feature>
<comment type="cofactor">
    <cofactor evidence="8">
        <name>Zn(2+)</name>
        <dbReference type="ChEBI" id="CHEBI:29105"/>
    </cofactor>
    <text evidence="8">Binds 1 zinc ion per subunit.</text>
</comment>
<comment type="function">
    <text evidence="8">Catalyzes the deamination of adenosine to inosine at the wobble position 34 of tRNA(Arg2).</text>
</comment>
<keyword evidence="5 8" id="KW-0378">Hydrolase</keyword>
<dbReference type="PROSITE" id="PS51747">
    <property type="entry name" value="CYT_DCMP_DEAMINASES_2"/>
    <property type="match status" value="1"/>
</dbReference>
<dbReference type="InterPro" id="IPR028883">
    <property type="entry name" value="tRNA_aden_deaminase"/>
</dbReference>
<evidence type="ECO:0000256" key="7">
    <source>
        <dbReference type="ARBA" id="ARBA00048045"/>
    </source>
</evidence>
<dbReference type="PANTHER" id="PTHR11079">
    <property type="entry name" value="CYTOSINE DEAMINASE FAMILY MEMBER"/>
    <property type="match status" value="1"/>
</dbReference>
<dbReference type="AlphaFoldDB" id="A0A4R6BY79"/>